<proteinExistence type="predicted"/>
<feature type="signal peptide" evidence="1">
    <location>
        <begin position="1"/>
        <end position="27"/>
    </location>
</feature>
<keyword evidence="3" id="KW-1185">Reference proteome</keyword>
<gene>
    <name evidence="2" type="ORF">HNR67_006464</name>
</gene>
<dbReference type="RefSeq" id="WP_185006083.1">
    <property type="nucleotide sequence ID" value="NZ_BAAAUI010000005.1"/>
</dbReference>
<dbReference type="AlphaFoldDB" id="A0A7W7FVF1"/>
<accession>A0A7W7FVF1</accession>
<sequence length="110" mass="11718">MRGKRISYAAGVLALAGSLGLAAPAVADPAHPTGLRVWETIQFTGQTELYPAPSKACTTTSFVVRAEFNNTPHTLDFFRTADCTGHAITIPANDLHSFPTFPARSFRVAG</sequence>
<organism evidence="2 3">
    <name type="scientific">Crossiella cryophila</name>
    <dbReference type="NCBI Taxonomy" id="43355"/>
    <lineage>
        <taxon>Bacteria</taxon>
        <taxon>Bacillati</taxon>
        <taxon>Actinomycetota</taxon>
        <taxon>Actinomycetes</taxon>
        <taxon>Pseudonocardiales</taxon>
        <taxon>Pseudonocardiaceae</taxon>
        <taxon>Crossiella</taxon>
    </lineage>
</organism>
<evidence type="ECO:0000256" key="1">
    <source>
        <dbReference type="SAM" id="SignalP"/>
    </source>
</evidence>
<evidence type="ECO:0000313" key="2">
    <source>
        <dbReference type="EMBL" id="MBB4680346.1"/>
    </source>
</evidence>
<evidence type="ECO:0000313" key="3">
    <source>
        <dbReference type="Proteomes" id="UP000533598"/>
    </source>
</evidence>
<name>A0A7W7FVF1_9PSEU</name>
<dbReference type="EMBL" id="JACHMH010000001">
    <property type="protein sequence ID" value="MBB4680346.1"/>
    <property type="molecule type" value="Genomic_DNA"/>
</dbReference>
<feature type="chain" id="PRO_5031482688" evidence="1">
    <location>
        <begin position="28"/>
        <end position="110"/>
    </location>
</feature>
<comment type="caution">
    <text evidence="2">The sequence shown here is derived from an EMBL/GenBank/DDBJ whole genome shotgun (WGS) entry which is preliminary data.</text>
</comment>
<reference evidence="2 3" key="1">
    <citation type="submission" date="2020-08" db="EMBL/GenBank/DDBJ databases">
        <title>Sequencing the genomes of 1000 actinobacteria strains.</title>
        <authorList>
            <person name="Klenk H.-P."/>
        </authorList>
    </citation>
    <scope>NUCLEOTIDE SEQUENCE [LARGE SCALE GENOMIC DNA]</scope>
    <source>
        <strain evidence="2 3">DSM 44230</strain>
    </source>
</reference>
<dbReference type="Proteomes" id="UP000533598">
    <property type="component" value="Unassembled WGS sequence"/>
</dbReference>
<keyword evidence="1" id="KW-0732">Signal</keyword>
<protein>
    <submittedName>
        <fullName evidence="2">Uncharacterized protein</fullName>
    </submittedName>
</protein>